<sequence>MTAPPARAVPPIPLAPADRDLLLRLLRLPTAGPLETGPEAPAPRLREAQADYLRAAAAIGFRAVRHAPAERAELDRPDVPAPVRAALDTPAFLEHQPSLVLLLGPALPVARTVMFNVHLDTVAGWQPVRFDGECFYGRGAIDAKGPAVALLAGVRVARALRPAIGRDIGILIQAVAGEEGGAMGVFGTRPLVERGHTGRLNVFCEPTRLRFLPRGTAAMTARVVVDGLDAVDDHPAHGHNASVLLGFLAQYLGRALDRHAAEGAVCVAGLHTGTLHNKVYGGGSLLLNLAYASAAAGQRLERDLRAALADGLDAFVTAFAGTALFARTAAEAHVVTRLEWLKRGLPVLDDRDHRMHALLRDAAGIAPWPPDEPAFTCDAIWMSGVAGACTVVLGPGDLAVNNAHADGEFARADELAEFAAAVARLLLAFTDDTNGRP</sequence>
<reference evidence="2" key="1">
    <citation type="journal article" date="2019" name="Int. J. Syst. Evol. Microbiol.">
        <title>The Global Catalogue of Microorganisms (GCM) 10K type strain sequencing project: providing services to taxonomists for standard genome sequencing and annotation.</title>
        <authorList>
            <consortium name="The Broad Institute Genomics Platform"/>
            <consortium name="The Broad Institute Genome Sequencing Center for Infectious Disease"/>
            <person name="Wu L."/>
            <person name="Ma J."/>
        </authorList>
    </citation>
    <scope>NUCLEOTIDE SEQUENCE [LARGE SCALE GENOMIC DNA]</scope>
    <source>
        <strain evidence="2">JCM 10083</strain>
    </source>
</reference>
<accession>A0ABW2T8F6</accession>
<gene>
    <name evidence="1" type="ORF">ACFQVD_32445</name>
</gene>
<keyword evidence="2" id="KW-1185">Reference proteome</keyword>
<organism evidence="1 2">
    <name type="scientific">Streptosporangium amethystogenes subsp. fukuiense</name>
    <dbReference type="NCBI Taxonomy" id="698418"/>
    <lineage>
        <taxon>Bacteria</taxon>
        <taxon>Bacillati</taxon>
        <taxon>Actinomycetota</taxon>
        <taxon>Actinomycetes</taxon>
        <taxon>Streptosporangiales</taxon>
        <taxon>Streptosporangiaceae</taxon>
        <taxon>Streptosporangium</taxon>
    </lineage>
</organism>
<dbReference type="RefSeq" id="WP_386272923.1">
    <property type="nucleotide sequence ID" value="NZ_JBHSIJ010000002.1"/>
</dbReference>
<evidence type="ECO:0000313" key="1">
    <source>
        <dbReference type="EMBL" id="MFC7604827.1"/>
    </source>
</evidence>
<dbReference type="SUPFAM" id="SSF53187">
    <property type="entry name" value="Zn-dependent exopeptidases"/>
    <property type="match status" value="1"/>
</dbReference>
<name>A0ABW2T8F6_9ACTN</name>
<dbReference type="PANTHER" id="PTHR43808">
    <property type="entry name" value="ACETYLORNITHINE DEACETYLASE"/>
    <property type="match status" value="1"/>
</dbReference>
<dbReference type="Proteomes" id="UP001596514">
    <property type="component" value="Unassembled WGS sequence"/>
</dbReference>
<proteinExistence type="predicted"/>
<evidence type="ECO:0000313" key="2">
    <source>
        <dbReference type="Proteomes" id="UP001596514"/>
    </source>
</evidence>
<dbReference type="EMBL" id="JBHTEE010000001">
    <property type="protein sequence ID" value="MFC7604827.1"/>
    <property type="molecule type" value="Genomic_DNA"/>
</dbReference>
<dbReference type="InterPro" id="IPR050072">
    <property type="entry name" value="Peptidase_M20A"/>
</dbReference>
<comment type="caution">
    <text evidence="1">The sequence shown here is derived from an EMBL/GenBank/DDBJ whole genome shotgun (WGS) entry which is preliminary data.</text>
</comment>
<dbReference type="InterPro" id="IPR002933">
    <property type="entry name" value="Peptidase_M20"/>
</dbReference>
<dbReference type="Gene3D" id="3.40.630.10">
    <property type="entry name" value="Zn peptidases"/>
    <property type="match status" value="2"/>
</dbReference>
<dbReference type="Pfam" id="PF01546">
    <property type="entry name" value="Peptidase_M20"/>
    <property type="match status" value="1"/>
</dbReference>
<protein>
    <submittedName>
        <fullName evidence="1">M20/M25/M40 family metallo-hydrolase</fullName>
    </submittedName>
</protein>